<keyword evidence="1" id="KW-1133">Transmembrane helix</keyword>
<dbReference type="NCBIfam" id="NF038303">
    <property type="entry name" value="EPS_HpsB"/>
    <property type="match status" value="1"/>
</dbReference>
<protein>
    <submittedName>
        <fullName evidence="2">Type II secretion system protein</fullName>
    </submittedName>
</protein>
<reference evidence="2 3" key="1">
    <citation type="journal article" date="2020" name="ISME J.">
        <title>Comparative genomics reveals insights into cyanobacterial evolution and habitat adaptation.</title>
        <authorList>
            <person name="Chen M.Y."/>
            <person name="Teng W.K."/>
            <person name="Zhao L."/>
            <person name="Hu C.X."/>
            <person name="Zhou Y.K."/>
            <person name="Han B.P."/>
            <person name="Song L.R."/>
            <person name="Shu W.S."/>
        </authorList>
    </citation>
    <scope>NUCLEOTIDE SEQUENCE [LARGE SCALE GENOMIC DNA]</scope>
    <source>
        <strain evidence="2 3">FACHB-3921</strain>
    </source>
</reference>
<dbReference type="RefSeq" id="WP_190570004.1">
    <property type="nucleotide sequence ID" value="NZ_JACJQL010000044.1"/>
</dbReference>
<sequence>MIKYKKQQQKTSCSDSGFTIIESLVAIIVVAILLTAIAPVLVLSTATRVQARRVELATQAAKTFIDGIRAGTIAVPSDITPVLAASTSSDPRRISNIPAVAATASTPAIPAITGRPQDYLINTTKMPVPTTSTRTSLYCFNKNGSISDRSDPACTSDLFYIQANRLVQGTGVNDGYRLGIRVYRADVDFSKPLTASTTTTKNTQNPFTGSLGDRQAPLLEMTTDISSTSTSFKALCQRLGVATNTACN</sequence>
<feature type="transmembrane region" description="Helical" evidence="1">
    <location>
        <begin position="20"/>
        <end position="43"/>
    </location>
</feature>
<dbReference type="NCBIfam" id="TIGR02532">
    <property type="entry name" value="IV_pilin_GFxxxE"/>
    <property type="match status" value="1"/>
</dbReference>
<proteinExistence type="predicted"/>
<dbReference type="InterPro" id="IPR012902">
    <property type="entry name" value="N_methyl_site"/>
</dbReference>
<accession>A0ABR8BKV2</accession>
<organism evidence="2 3">
    <name type="scientific">Nostoc parmelioides FACHB-3921</name>
    <dbReference type="NCBI Taxonomy" id="2692909"/>
    <lineage>
        <taxon>Bacteria</taxon>
        <taxon>Bacillati</taxon>
        <taxon>Cyanobacteriota</taxon>
        <taxon>Cyanophyceae</taxon>
        <taxon>Nostocales</taxon>
        <taxon>Nostocaceae</taxon>
        <taxon>Nostoc</taxon>
    </lineage>
</organism>
<evidence type="ECO:0000313" key="3">
    <source>
        <dbReference type="Proteomes" id="UP000621307"/>
    </source>
</evidence>
<dbReference type="Pfam" id="PF07963">
    <property type="entry name" value="N_methyl"/>
    <property type="match status" value="1"/>
</dbReference>
<keyword evidence="1" id="KW-0812">Transmembrane</keyword>
<gene>
    <name evidence="2" type="ORF">H6G14_22940</name>
</gene>
<dbReference type="Proteomes" id="UP000621307">
    <property type="component" value="Unassembled WGS sequence"/>
</dbReference>
<name>A0ABR8BKV2_9NOSO</name>
<evidence type="ECO:0000256" key="1">
    <source>
        <dbReference type="SAM" id="Phobius"/>
    </source>
</evidence>
<dbReference type="EMBL" id="JACJQL010000044">
    <property type="protein sequence ID" value="MBD2254130.1"/>
    <property type="molecule type" value="Genomic_DNA"/>
</dbReference>
<comment type="caution">
    <text evidence="2">The sequence shown here is derived from an EMBL/GenBank/DDBJ whole genome shotgun (WGS) entry which is preliminary data.</text>
</comment>
<keyword evidence="3" id="KW-1185">Reference proteome</keyword>
<keyword evidence="1" id="KW-0472">Membrane</keyword>
<evidence type="ECO:0000313" key="2">
    <source>
        <dbReference type="EMBL" id="MBD2254130.1"/>
    </source>
</evidence>